<dbReference type="RefSeq" id="WP_016646363.1">
    <property type="nucleotide sequence ID" value="NZ_CP012195.1"/>
</dbReference>
<dbReference type="KEGG" id="cure:CUREO_1615"/>
<keyword evidence="2" id="KW-0732">Signal</keyword>
<gene>
    <name evidence="3" type="ORF">CUREO_1615</name>
</gene>
<feature type="signal peptide" evidence="2">
    <location>
        <begin position="1"/>
        <end position="17"/>
    </location>
</feature>
<feature type="transmembrane region" description="Helical" evidence="1">
    <location>
        <begin position="79"/>
        <end position="97"/>
    </location>
</feature>
<evidence type="ECO:0000256" key="1">
    <source>
        <dbReference type="SAM" id="Phobius"/>
    </source>
</evidence>
<sequence>MKKFFLLLTLFLTGSFAAGGGDNIAKKLSDAANTQITEVGKSVASIVNTISITFGGLWIVIMLLIAYFNIEAFKNNAKLLFGALAIIGIVYALSSSMM</sequence>
<proteinExistence type="predicted"/>
<keyword evidence="1" id="KW-1133">Transmembrane helix</keyword>
<evidence type="ECO:0000313" key="3">
    <source>
        <dbReference type="EMBL" id="AKT91421.1"/>
    </source>
</evidence>
<dbReference type="AlphaFoldDB" id="A0AAU8U417"/>
<reference evidence="3 4" key="1">
    <citation type="journal article" date="2015" name="Genome Announc.">
        <title>Complete Genome Sequence of the Campylobacter ureolyticus Clinical Isolate RIGS 9880.</title>
        <authorList>
            <person name="Miller W.G."/>
            <person name="Yee E."/>
            <person name="On S.L."/>
            <person name="Andersen L.P."/>
            <person name="Bono J.L."/>
        </authorList>
    </citation>
    <scope>NUCLEOTIDE SEQUENCE [LARGE SCALE GENOMIC DNA]</scope>
    <source>
        <strain evidence="3 4">RIGS 9880</strain>
    </source>
</reference>
<name>A0AAU8U417_9BACT</name>
<accession>A0AAU8U417</accession>
<feature type="chain" id="PRO_5043515737" evidence="2">
    <location>
        <begin position="18"/>
        <end position="98"/>
    </location>
</feature>
<evidence type="ECO:0000313" key="4">
    <source>
        <dbReference type="Proteomes" id="UP000063971"/>
    </source>
</evidence>
<organism evidence="3 4">
    <name type="scientific">Campylobacter ureolyticus RIGS 9880</name>
    <dbReference type="NCBI Taxonomy" id="1032069"/>
    <lineage>
        <taxon>Bacteria</taxon>
        <taxon>Pseudomonadati</taxon>
        <taxon>Campylobacterota</taxon>
        <taxon>Epsilonproteobacteria</taxon>
        <taxon>Campylobacterales</taxon>
        <taxon>Campylobacteraceae</taxon>
        <taxon>Campylobacter</taxon>
    </lineage>
</organism>
<protein>
    <submittedName>
        <fullName evidence="3">Membrane protein</fullName>
    </submittedName>
</protein>
<dbReference type="EMBL" id="CP012195">
    <property type="protein sequence ID" value="AKT91421.1"/>
    <property type="molecule type" value="Genomic_DNA"/>
</dbReference>
<keyword evidence="1" id="KW-0472">Membrane</keyword>
<feature type="transmembrane region" description="Helical" evidence="1">
    <location>
        <begin position="46"/>
        <end position="67"/>
    </location>
</feature>
<dbReference type="Proteomes" id="UP000063971">
    <property type="component" value="Chromosome"/>
</dbReference>
<evidence type="ECO:0000256" key="2">
    <source>
        <dbReference type="SAM" id="SignalP"/>
    </source>
</evidence>
<keyword evidence="1" id="KW-0812">Transmembrane</keyword>